<keyword evidence="2" id="KW-1185">Reference proteome</keyword>
<organism evidence="1 2">
    <name type="scientific">Phocaeicola intestinalis</name>
    <dbReference type="NCBI Taxonomy" id="2762212"/>
    <lineage>
        <taxon>Bacteria</taxon>
        <taxon>Pseudomonadati</taxon>
        <taxon>Bacteroidota</taxon>
        <taxon>Bacteroidia</taxon>
        <taxon>Bacteroidales</taxon>
        <taxon>Bacteroidaceae</taxon>
        <taxon>Phocaeicola</taxon>
    </lineage>
</organism>
<dbReference type="RefSeq" id="WP_191763587.1">
    <property type="nucleotide sequence ID" value="NZ_JACSPP010000016.1"/>
</dbReference>
<protein>
    <submittedName>
        <fullName evidence="1">Uncharacterized protein</fullName>
    </submittedName>
</protein>
<gene>
    <name evidence="1" type="ORF">H9625_06880</name>
</gene>
<accession>A0ABR8Y7I4</accession>
<comment type="caution">
    <text evidence="1">The sequence shown here is derived from an EMBL/GenBank/DDBJ whole genome shotgun (WGS) entry which is preliminary data.</text>
</comment>
<dbReference type="EMBL" id="JACSPP010000016">
    <property type="protein sequence ID" value="MBD8040171.1"/>
    <property type="molecule type" value="Genomic_DNA"/>
</dbReference>
<sequence length="291" mass="33948">MHKHNDKIAPILAYAQKAVIRPSNIFTIDNPDALFIASGNLFGLFIPTKSEIQNVDLLVRRIMVSRLAYAENMKTLLLSEDYDFLNNQFSLLNRICHRILDNSANEYNLTFENGRFESNTPGIRAKIRAKQANLYARNLRIYQLGQEEKQVFAPFQIDKRYTNGAMAESWSQSQVSVKDAYMLDDLFIAFKRKTTMSFKETFNNLMTLSFFMNYAIHEEGMSYRKTLECPKMINSDYSFIRENDNDPYKYIRVLAFLGLSPIQAGSLNICLSIKEKLKQKWQNRINPRRHF</sequence>
<evidence type="ECO:0000313" key="2">
    <source>
        <dbReference type="Proteomes" id="UP000620874"/>
    </source>
</evidence>
<dbReference type="Proteomes" id="UP000620874">
    <property type="component" value="Unassembled WGS sequence"/>
</dbReference>
<reference evidence="1 2" key="1">
    <citation type="submission" date="2020-08" db="EMBL/GenBank/DDBJ databases">
        <title>A Genomic Blueprint of the Chicken Gut Microbiome.</title>
        <authorList>
            <person name="Gilroy R."/>
            <person name="Ravi A."/>
            <person name="Getino M."/>
            <person name="Pursley I."/>
            <person name="Horton D.L."/>
            <person name="Alikhan N.-F."/>
            <person name="Baker D."/>
            <person name="Gharbi K."/>
            <person name="Hall N."/>
            <person name="Watson M."/>
            <person name="Adriaenssens E.M."/>
            <person name="Foster-Nyarko E."/>
            <person name="Jarju S."/>
            <person name="Secka A."/>
            <person name="Antonio M."/>
            <person name="Oren A."/>
            <person name="Chaudhuri R."/>
            <person name="La Ragione R.M."/>
            <person name="Hildebrand F."/>
            <person name="Pallen M.J."/>
        </authorList>
    </citation>
    <scope>NUCLEOTIDE SEQUENCE [LARGE SCALE GENOMIC DNA]</scope>
    <source>
        <strain evidence="1 2">Sa1CVN1</strain>
    </source>
</reference>
<name>A0ABR8Y7I4_9BACT</name>
<evidence type="ECO:0000313" key="1">
    <source>
        <dbReference type="EMBL" id="MBD8040171.1"/>
    </source>
</evidence>
<proteinExistence type="predicted"/>